<evidence type="ECO:0000313" key="3">
    <source>
        <dbReference type="EMBL" id="MXP42083.1"/>
    </source>
</evidence>
<sequence length="137" mass="14536">MPAEAVPGAIRINADLREVRRLAEWLRGKCSEGGLGEMAAYDLELATVEAANNVVEHGYAGTSGGEIGLDLEIDRGIAVITLTDHGIPVPPGLFDQCRPAPLDATEGRGIGIVQSCVDVVNYSTREGLNRLTLIKLL</sequence>
<keyword evidence="4" id="KW-1185">Reference proteome</keyword>
<accession>A0A6I4UWZ5</accession>
<dbReference type="GO" id="GO:0005524">
    <property type="term" value="F:ATP binding"/>
    <property type="evidence" value="ECO:0007669"/>
    <property type="project" value="UniProtKB-KW"/>
</dbReference>
<keyword evidence="1" id="KW-0723">Serine/threonine-protein kinase</keyword>
<name>A0A6I4UWZ5_9SPHN</name>
<dbReference type="Gene3D" id="3.30.565.10">
    <property type="entry name" value="Histidine kinase-like ATPase, C-terminal domain"/>
    <property type="match status" value="1"/>
</dbReference>
<dbReference type="Pfam" id="PF13581">
    <property type="entry name" value="HATPase_c_2"/>
    <property type="match status" value="1"/>
</dbReference>
<dbReference type="InterPro" id="IPR050267">
    <property type="entry name" value="Anti-sigma-factor_SerPK"/>
</dbReference>
<gene>
    <name evidence="3" type="ORF">GRI75_10570</name>
</gene>
<feature type="domain" description="Histidine kinase/HSP90-like ATPase" evidence="2">
    <location>
        <begin position="13"/>
        <end position="135"/>
    </location>
</feature>
<keyword evidence="1" id="KW-0808">Transferase</keyword>
<dbReference type="InterPro" id="IPR003594">
    <property type="entry name" value="HATPase_dom"/>
</dbReference>
<proteinExistence type="predicted"/>
<dbReference type="InterPro" id="IPR036890">
    <property type="entry name" value="HATPase_C_sf"/>
</dbReference>
<evidence type="ECO:0000259" key="2">
    <source>
        <dbReference type="Pfam" id="PF13581"/>
    </source>
</evidence>
<keyword evidence="3" id="KW-0067">ATP-binding</keyword>
<dbReference type="PANTHER" id="PTHR35526">
    <property type="entry name" value="ANTI-SIGMA-F FACTOR RSBW-RELATED"/>
    <property type="match status" value="1"/>
</dbReference>
<keyword evidence="3" id="KW-0547">Nucleotide-binding</keyword>
<dbReference type="GO" id="GO:0004674">
    <property type="term" value="F:protein serine/threonine kinase activity"/>
    <property type="evidence" value="ECO:0007669"/>
    <property type="project" value="UniProtKB-KW"/>
</dbReference>
<evidence type="ECO:0000256" key="1">
    <source>
        <dbReference type="ARBA" id="ARBA00022527"/>
    </source>
</evidence>
<evidence type="ECO:0000313" key="4">
    <source>
        <dbReference type="Proteomes" id="UP000469159"/>
    </source>
</evidence>
<reference evidence="3 4" key="1">
    <citation type="submission" date="2019-12" db="EMBL/GenBank/DDBJ databases">
        <title>Genomic-based taxomic classification of the family Erythrobacteraceae.</title>
        <authorList>
            <person name="Xu L."/>
        </authorList>
    </citation>
    <scope>NUCLEOTIDE SEQUENCE [LARGE SCALE GENOMIC DNA]</scope>
    <source>
        <strain evidence="3 4">MCCC 1K02066</strain>
    </source>
</reference>
<dbReference type="PANTHER" id="PTHR35526:SF3">
    <property type="entry name" value="ANTI-SIGMA-F FACTOR RSBW"/>
    <property type="match status" value="1"/>
</dbReference>
<keyword evidence="1" id="KW-0418">Kinase</keyword>
<comment type="caution">
    <text evidence="3">The sequence shown here is derived from an EMBL/GenBank/DDBJ whole genome shotgun (WGS) entry which is preliminary data.</text>
</comment>
<dbReference type="AlphaFoldDB" id="A0A6I4UWZ5"/>
<dbReference type="Proteomes" id="UP000469159">
    <property type="component" value="Unassembled WGS sequence"/>
</dbReference>
<dbReference type="SUPFAM" id="SSF55874">
    <property type="entry name" value="ATPase domain of HSP90 chaperone/DNA topoisomerase II/histidine kinase"/>
    <property type="match status" value="1"/>
</dbReference>
<protein>
    <submittedName>
        <fullName evidence="3">ATP-binding protein</fullName>
    </submittedName>
</protein>
<organism evidence="3 4">
    <name type="scientific">Croceibacterium soli</name>
    <dbReference type="NCBI Taxonomy" id="1739690"/>
    <lineage>
        <taxon>Bacteria</taxon>
        <taxon>Pseudomonadati</taxon>
        <taxon>Pseudomonadota</taxon>
        <taxon>Alphaproteobacteria</taxon>
        <taxon>Sphingomonadales</taxon>
        <taxon>Erythrobacteraceae</taxon>
        <taxon>Croceibacterium</taxon>
    </lineage>
</organism>
<dbReference type="EMBL" id="WTYK01000005">
    <property type="protein sequence ID" value="MXP42083.1"/>
    <property type="molecule type" value="Genomic_DNA"/>
</dbReference>
<dbReference type="CDD" id="cd16936">
    <property type="entry name" value="HATPase_RsbW-like"/>
    <property type="match status" value="1"/>
</dbReference>